<reference evidence="1" key="2">
    <citation type="journal article" date="2015" name="Fish Shellfish Immunol.">
        <title>Early steps in the European eel (Anguilla anguilla)-Vibrio vulnificus interaction in the gills: Role of the RtxA13 toxin.</title>
        <authorList>
            <person name="Callol A."/>
            <person name="Pajuelo D."/>
            <person name="Ebbesson L."/>
            <person name="Teles M."/>
            <person name="MacKenzie S."/>
            <person name="Amaro C."/>
        </authorList>
    </citation>
    <scope>NUCLEOTIDE SEQUENCE</scope>
</reference>
<organism evidence="1">
    <name type="scientific">Anguilla anguilla</name>
    <name type="common">European freshwater eel</name>
    <name type="synonym">Muraena anguilla</name>
    <dbReference type="NCBI Taxonomy" id="7936"/>
    <lineage>
        <taxon>Eukaryota</taxon>
        <taxon>Metazoa</taxon>
        <taxon>Chordata</taxon>
        <taxon>Craniata</taxon>
        <taxon>Vertebrata</taxon>
        <taxon>Euteleostomi</taxon>
        <taxon>Actinopterygii</taxon>
        <taxon>Neopterygii</taxon>
        <taxon>Teleostei</taxon>
        <taxon>Anguilliformes</taxon>
        <taxon>Anguillidae</taxon>
        <taxon>Anguilla</taxon>
    </lineage>
</organism>
<dbReference type="AlphaFoldDB" id="A0A0E9PRG1"/>
<reference evidence="1" key="1">
    <citation type="submission" date="2014-11" db="EMBL/GenBank/DDBJ databases">
        <authorList>
            <person name="Amaro Gonzalez C."/>
        </authorList>
    </citation>
    <scope>NUCLEOTIDE SEQUENCE</scope>
</reference>
<proteinExistence type="predicted"/>
<dbReference type="EMBL" id="GBXM01102144">
    <property type="protein sequence ID" value="JAH06433.1"/>
    <property type="molecule type" value="Transcribed_RNA"/>
</dbReference>
<accession>A0A0E9PRG1</accession>
<protein>
    <submittedName>
        <fullName evidence="1">Uncharacterized protein</fullName>
    </submittedName>
</protein>
<evidence type="ECO:0000313" key="1">
    <source>
        <dbReference type="EMBL" id="JAH06433.1"/>
    </source>
</evidence>
<name>A0A0E9PRG1_ANGAN</name>
<sequence>MCHYVLEIWTVTKNIVDLKLTDA</sequence>